<reference evidence="3" key="1">
    <citation type="submission" date="2021-08" db="EMBL/GenBank/DDBJ databases">
        <title>WGS assembly of Ceratopteris richardii.</title>
        <authorList>
            <person name="Marchant D.B."/>
            <person name="Chen G."/>
            <person name="Jenkins J."/>
            <person name="Shu S."/>
            <person name="Leebens-Mack J."/>
            <person name="Grimwood J."/>
            <person name="Schmutz J."/>
            <person name="Soltis P."/>
            <person name="Soltis D."/>
            <person name="Chen Z.-H."/>
        </authorList>
    </citation>
    <scope>NUCLEOTIDE SEQUENCE</scope>
    <source>
        <strain evidence="3">Whitten #5841</strain>
        <tissue evidence="3">Leaf</tissue>
    </source>
</reference>
<organism evidence="3 4">
    <name type="scientific">Ceratopteris richardii</name>
    <name type="common">Triangle waterfern</name>
    <dbReference type="NCBI Taxonomy" id="49495"/>
    <lineage>
        <taxon>Eukaryota</taxon>
        <taxon>Viridiplantae</taxon>
        <taxon>Streptophyta</taxon>
        <taxon>Embryophyta</taxon>
        <taxon>Tracheophyta</taxon>
        <taxon>Polypodiopsida</taxon>
        <taxon>Polypodiidae</taxon>
        <taxon>Polypodiales</taxon>
        <taxon>Pteridineae</taxon>
        <taxon>Pteridaceae</taxon>
        <taxon>Parkerioideae</taxon>
        <taxon>Ceratopteris</taxon>
    </lineage>
</organism>
<dbReference type="EMBL" id="CM035436">
    <property type="protein sequence ID" value="KAH7288920.1"/>
    <property type="molecule type" value="Genomic_DNA"/>
</dbReference>
<keyword evidence="2" id="KW-0812">Transmembrane</keyword>
<sequence>MRSQQGPLGSPTELTAMLPSHTAPTSSADATPDPPASQSPRIRCLTASSMLTAASQPAAARNGKKMRPNNRSFSRFLVSLILQRHTVLLLVPILYFWGMLVMMQQGGSTLQLTSLPSPSRQFLIQQQPLRIWQAELSHGGAHNVSCQEIFFDSRGKILSPYTWVPGF</sequence>
<protein>
    <submittedName>
        <fullName evidence="3">Uncharacterized protein</fullName>
    </submittedName>
</protein>
<keyword evidence="2" id="KW-1133">Transmembrane helix</keyword>
<evidence type="ECO:0000313" key="4">
    <source>
        <dbReference type="Proteomes" id="UP000825935"/>
    </source>
</evidence>
<dbReference type="AlphaFoldDB" id="A0A8T2QZ46"/>
<proteinExistence type="predicted"/>
<feature type="transmembrane region" description="Helical" evidence="2">
    <location>
        <begin position="76"/>
        <end position="97"/>
    </location>
</feature>
<dbReference type="Proteomes" id="UP000825935">
    <property type="component" value="Chromosome 31"/>
</dbReference>
<evidence type="ECO:0000313" key="3">
    <source>
        <dbReference type="EMBL" id="KAH7288920.1"/>
    </source>
</evidence>
<keyword evidence="4" id="KW-1185">Reference proteome</keyword>
<accession>A0A8T2QZ46</accession>
<comment type="caution">
    <text evidence="3">The sequence shown here is derived from an EMBL/GenBank/DDBJ whole genome shotgun (WGS) entry which is preliminary data.</text>
</comment>
<evidence type="ECO:0000256" key="2">
    <source>
        <dbReference type="SAM" id="Phobius"/>
    </source>
</evidence>
<name>A0A8T2QZ46_CERRI</name>
<evidence type="ECO:0000256" key="1">
    <source>
        <dbReference type="SAM" id="MobiDB-lite"/>
    </source>
</evidence>
<gene>
    <name evidence="3" type="ORF">KP509_31G050000</name>
</gene>
<keyword evidence="2" id="KW-0472">Membrane</keyword>
<feature type="region of interest" description="Disordered" evidence="1">
    <location>
        <begin position="1"/>
        <end position="40"/>
    </location>
</feature>